<dbReference type="Pfam" id="PF20454">
    <property type="entry name" value="GpA_nuclease"/>
    <property type="match status" value="1"/>
</dbReference>
<accession>A0ABU0MEG4</accession>
<feature type="domain" description="Terminase large subunit GpA endonuclease" evidence="3">
    <location>
        <begin position="337"/>
        <end position="634"/>
    </location>
</feature>
<proteinExistence type="predicted"/>
<dbReference type="EMBL" id="JAUSVU010000002">
    <property type="protein sequence ID" value="MDQ0531802.1"/>
    <property type="molecule type" value="Genomic_DNA"/>
</dbReference>
<comment type="caution">
    <text evidence="4">The sequence shown here is derived from an EMBL/GenBank/DDBJ whole genome shotgun (WGS) entry which is preliminary data.</text>
</comment>
<reference evidence="4 5" key="1">
    <citation type="submission" date="2023-07" db="EMBL/GenBank/DDBJ databases">
        <title>Genomic Encyclopedia of Type Strains, Phase IV (KMG-IV): sequencing the most valuable type-strain genomes for metagenomic binning, comparative biology and taxonomic classification.</title>
        <authorList>
            <person name="Goeker M."/>
        </authorList>
    </citation>
    <scope>NUCLEOTIDE SEQUENCE [LARGE SCALE GENOMIC DNA]</scope>
    <source>
        <strain evidence="4 5">DSM 19922</strain>
    </source>
</reference>
<dbReference type="InterPro" id="IPR046454">
    <property type="entry name" value="GpA_endonuclease"/>
</dbReference>
<evidence type="ECO:0000313" key="4">
    <source>
        <dbReference type="EMBL" id="MDQ0531802.1"/>
    </source>
</evidence>
<name>A0ABU0MEG4_9PROT</name>
<evidence type="ECO:0000313" key="5">
    <source>
        <dbReference type="Proteomes" id="UP001244552"/>
    </source>
</evidence>
<dbReference type="RefSeq" id="WP_209978715.1">
    <property type="nucleotide sequence ID" value="NZ_JAGINO010000002.1"/>
</dbReference>
<gene>
    <name evidence="4" type="ORF">QO018_000638</name>
</gene>
<organism evidence="4 5">
    <name type="scientific">Azospirillum picis</name>
    <dbReference type="NCBI Taxonomy" id="488438"/>
    <lineage>
        <taxon>Bacteria</taxon>
        <taxon>Pseudomonadati</taxon>
        <taxon>Pseudomonadota</taxon>
        <taxon>Alphaproteobacteria</taxon>
        <taxon>Rhodospirillales</taxon>
        <taxon>Azospirillaceae</taxon>
        <taxon>Azospirillum</taxon>
    </lineage>
</organism>
<evidence type="ECO:0000259" key="2">
    <source>
        <dbReference type="Pfam" id="PF05876"/>
    </source>
</evidence>
<evidence type="ECO:0000256" key="1">
    <source>
        <dbReference type="SAM" id="MobiDB-lite"/>
    </source>
</evidence>
<keyword evidence="5" id="KW-1185">Reference proteome</keyword>
<dbReference type="Proteomes" id="UP001244552">
    <property type="component" value="Unassembled WGS sequence"/>
</dbReference>
<dbReference type="Pfam" id="PF05876">
    <property type="entry name" value="GpA_ATPase"/>
    <property type="match status" value="1"/>
</dbReference>
<dbReference type="InterPro" id="IPR046453">
    <property type="entry name" value="GpA_ATPase"/>
</dbReference>
<feature type="region of interest" description="Disordered" evidence="1">
    <location>
        <begin position="705"/>
        <end position="726"/>
    </location>
</feature>
<protein>
    <submittedName>
        <fullName evidence="4">Phage terminase large subunit GpA-like protein</fullName>
    </submittedName>
</protein>
<evidence type="ECO:0000259" key="3">
    <source>
        <dbReference type="Pfam" id="PF20454"/>
    </source>
</evidence>
<feature type="domain" description="Phage terminase large subunit GpA ATPase" evidence="2">
    <location>
        <begin position="51"/>
        <end position="302"/>
    </location>
</feature>
<sequence>MASLSDRFPALGDARAVVLSSFARGITPPPRLTVTQWAETERYVSAESGSPYPGKWNGDRVPYLREVQDVLSLSHPCTEVASMKSAQVAFSEAGLNLVGSVIHGEPSPILILLPSLGEMDKYAKLKLGTTIDVTPALRERVRPQRSRDADSSTQGMLRFAGGFAVIGHASSSQPLQMMSYRVVVLEEVSEYPWDVDGRGDPVDLAYARTKAWRETRGAKIFYCSTPGVEGACRITAKFEASDQRRYYVPCPHCGAYQVLRWETLRWDGDAPPFSAHFVCMSVGCGGVIEHHHKTEMLARGIWLKCHPGSEDDLPPPQVIEPEELARWRARGSAGRQPGFAIWQAYSPFNSWDGIVKEFQEAKRKGPAGLKVFTQQTLGEPWREKGDAPEAEKLLERRLSYPHRRLPPGALVVTGFCDVQADRLQWGVYACGHGLPGVPTFWRIDGGTIPGDPEEDEVWKRLEAIQARRYPDARGATWPIEAFGVDTGYLSHRVYLWARRRPGVFACDGRGGDGTQAWLLPPLGTPKKVDIDWRGQRVKGGCLLWPIGTWPLKSQHYAALRRMLRGPGPDGVIRPGGLYVNEDADLGLLKQMTAETLRKGTRNGRPHQWWEQHGANEELDIAVGCRALAYYLGCDTMTADQWQALAAHRAAAPVTNRDLFDLPLVAAAEPPVFAPAAPLPPAVSVTEEAPRAPSVVLPAPLRRAMKGAGGPRITLPKATDADDPYLS</sequence>